<evidence type="ECO:0000313" key="2">
    <source>
        <dbReference type="EMBL" id="KWV59266.1"/>
    </source>
</evidence>
<dbReference type="InterPro" id="IPR029058">
    <property type="entry name" value="AB_hydrolase_fold"/>
</dbReference>
<organism evidence="2 3">
    <name type="scientific">Bradyrhizobium macuxiense</name>
    <dbReference type="NCBI Taxonomy" id="1755647"/>
    <lineage>
        <taxon>Bacteria</taxon>
        <taxon>Pseudomonadati</taxon>
        <taxon>Pseudomonadota</taxon>
        <taxon>Alphaproteobacteria</taxon>
        <taxon>Hyphomicrobiales</taxon>
        <taxon>Nitrobacteraceae</taxon>
        <taxon>Bradyrhizobium</taxon>
    </lineage>
</organism>
<dbReference type="PANTHER" id="PTHR43433">
    <property type="entry name" value="HYDROLASE, ALPHA/BETA FOLD FAMILY PROTEIN"/>
    <property type="match status" value="1"/>
</dbReference>
<keyword evidence="3" id="KW-1185">Reference proteome</keyword>
<proteinExistence type="predicted"/>
<dbReference type="OrthoDB" id="9780765at2"/>
<dbReference type="Gene3D" id="3.40.50.1820">
    <property type="entry name" value="alpha/beta hydrolase"/>
    <property type="match status" value="1"/>
</dbReference>
<dbReference type="GO" id="GO:0046503">
    <property type="term" value="P:glycerolipid catabolic process"/>
    <property type="evidence" value="ECO:0007669"/>
    <property type="project" value="TreeGrafter"/>
</dbReference>
<feature type="domain" description="AB hydrolase-1" evidence="1">
    <location>
        <begin position="20"/>
        <end position="244"/>
    </location>
</feature>
<dbReference type="Proteomes" id="UP000057737">
    <property type="component" value="Unassembled WGS sequence"/>
</dbReference>
<protein>
    <recommendedName>
        <fullName evidence="1">AB hydrolase-1 domain-containing protein</fullName>
    </recommendedName>
</protein>
<dbReference type="InterPro" id="IPR000073">
    <property type="entry name" value="AB_hydrolase_1"/>
</dbReference>
<dbReference type="GO" id="GO:0004806">
    <property type="term" value="F:triacylglycerol lipase activity"/>
    <property type="evidence" value="ECO:0007669"/>
    <property type="project" value="TreeGrafter"/>
</dbReference>
<comment type="caution">
    <text evidence="2">The sequence shown here is derived from an EMBL/GenBank/DDBJ whole genome shotgun (WGS) entry which is preliminary data.</text>
</comment>
<dbReference type="AlphaFoldDB" id="A0A109K248"/>
<name>A0A109K248_9BRAD</name>
<reference evidence="2 3" key="1">
    <citation type="submission" date="2015-11" db="EMBL/GenBank/DDBJ databases">
        <title>Draft Genome Sequence of the Strain BR 10303 (Bradyrhizobium sp.) isolated from nodules of Centrolobium paraense.</title>
        <authorList>
            <person name="Zelli J.E."/>
            <person name="Simoes-Araujo J.L."/>
            <person name="Barauna A.C."/>
            <person name="Silva K."/>
        </authorList>
    </citation>
    <scope>NUCLEOTIDE SEQUENCE [LARGE SCALE GENOMIC DNA]</scope>
    <source>
        <strain evidence="2 3">BR 10303</strain>
    </source>
</reference>
<dbReference type="SUPFAM" id="SSF53474">
    <property type="entry name" value="alpha/beta-Hydrolases"/>
    <property type="match status" value="1"/>
</dbReference>
<gene>
    <name evidence="2" type="ORF">AS156_31855</name>
</gene>
<dbReference type="InterPro" id="IPR050471">
    <property type="entry name" value="AB_hydrolase"/>
</dbReference>
<evidence type="ECO:0000259" key="1">
    <source>
        <dbReference type="Pfam" id="PF00561"/>
    </source>
</evidence>
<dbReference type="PRINTS" id="PR00111">
    <property type="entry name" value="ABHYDROLASE"/>
</dbReference>
<sequence>MESVEANGISISFKRSGEGPPLFLLHGAEADHSMFDAFGAALLRHFTVIAYDQRDSGAARNPPVSYGLGELADDLAALIAVLGYARAHVFGTSFGGAIAQVAAVRHPARIDRLVLASTFRVGVPVASINPEGFPRFVALRAGLPESLPAFAEYFFTPSYIAAHPEALAIFTASKRDAGQKERRGAVLAQPIEISLGAIKAPTLMLAGSEDRLIPSTHTLSLAGEIPGARSAIIDGVGHVGTIQDPAAVAAQVRAFLQSEN</sequence>
<dbReference type="RefSeq" id="WP_066502047.1">
    <property type="nucleotide sequence ID" value="NZ_LNCU01000032.1"/>
</dbReference>
<dbReference type="Pfam" id="PF00561">
    <property type="entry name" value="Abhydrolase_1"/>
    <property type="match status" value="1"/>
</dbReference>
<accession>A0A109K248</accession>
<dbReference type="EMBL" id="LNCU01000032">
    <property type="protein sequence ID" value="KWV59266.1"/>
    <property type="molecule type" value="Genomic_DNA"/>
</dbReference>
<dbReference type="PANTHER" id="PTHR43433:SF5">
    <property type="entry name" value="AB HYDROLASE-1 DOMAIN-CONTAINING PROTEIN"/>
    <property type="match status" value="1"/>
</dbReference>
<evidence type="ECO:0000313" key="3">
    <source>
        <dbReference type="Proteomes" id="UP000057737"/>
    </source>
</evidence>